<sequence length="63" mass="7409">MLSNVLWGIFLVIFISFMIFLDKRKKKRRSNNPHREKTEQEKETEIAVEKERGRRPFGGGGAM</sequence>
<reference evidence="3 4" key="1">
    <citation type="submission" date="2021-03" db="EMBL/GenBank/DDBJ databases">
        <title>Genomic Encyclopedia of Type Strains, Phase IV (KMG-IV): sequencing the most valuable type-strain genomes for metagenomic binning, comparative biology and taxonomic classification.</title>
        <authorList>
            <person name="Goeker M."/>
        </authorList>
    </citation>
    <scope>NUCLEOTIDE SEQUENCE [LARGE SCALE GENOMIC DNA]</scope>
    <source>
        <strain evidence="3 4">DSM 21085</strain>
    </source>
</reference>
<feature type="compositionally biased region" description="Basic and acidic residues" evidence="1">
    <location>
        <begin position="33"/>
        <end position="54"/>
    </location>
</feature>
<keyword evidence="4" id="KW-1185">Reference proteome</keyword>
<keyword evidence="2" id="KW-0472">Membrane</keyword>
<evidence type="ECO:0000313" key="3">
    <source>
        <dbReference type="EMBL" id="MBP1949692.1"/>
    </source>
</evidence>
<accession>A0ABS4HFJ2</accession>
<organism evidence="3 4">
    <name type="scientific">Virgibacillus litoralis</name>
    <dbReference type="NCBI Taxonomy" id="578221"/>
    <lineage>
        <taxon>Bacteria</taxon>
        <taxon>Bacillati</taxon>
        <taxon>Bacillota</taxon>
        <taxon>Bacilli</taxon>
        <taxon>Bacillales</taxon>
        <taxon>Bacillaceae</taxon>
        <taxon>Virgibacillus</taxon>
    </lineage>
</organism>
<dbReference type="EMBL" id="JAGGKK010000014">
    <property type="protein sequence ID" value="MBP1949692.1"/>
    <property type="molecule type" value="Genomic_DNA"/>
</dbReference>
<name>A0ABS4HFJ2_9BACI</name>
<proteinExistence type="predicted"/>
<keyword evidence="2" id="KW-1133">Transmembrane helix</keyword>
<protein>
    <submittedName>
        <fullName evidence="3">Membrane protein</fullName>
    </submittedName>
</protein>
<evidence type="ECO:0000256" key="1">
    <source>
        <dbReference type="SAM" id="MobiDB-lite"/>
    </source>
</evidence>
<gene>
    <name evidence="3" type="ORF">J2Z82_002632</name>
</gene>
<evidence type="ECO:0000313" key="4">
    <source>
        <dbReference type="Proteomes" id="UP001519328"/>
    </source>
</evidence>
<keyword evidence="2" id="KW-0812">Transmembrane</keyword>
<dbReference type="RefSeq" id="WP_209481174.1">
    <property type="nucleotide sequence ID" value="NZ_JAGGKK010000014.1"/>
</dbReference>
<dbReference type="Proteomes" id="UP001519328">
    <property type="component" value="Unassembled WGS sequence"/>
</dbReference>
<comment type="caution">
    <text evidence="3">The sequence shown here is derived from an EMBL/GenBank/DDBJ whole genome shotgun (WGS) entry which is preliminary data.</text>
</comment>
<evidence type="ECO:0000256" key="2">
    <source>
        <dbReference type="SAM" id="Phobius"/>
    </source>
</evidence>
<feature type="region of interest" description="Disordered" evidence="1">
    <location>
        <begin position="25"/>
        <end position="63"/>
    </location>
</feature>
<feature type="transmembrane region" description="Helical" evidence="2">
    <location>
        <begin position="6"/>
        <end position="21"/>
    </location>
</feature>